<reference evidence="14" key="1">
    <citation type="submission" date="2019-06" db="EMBL/GenBank/DDBJ databases">
        <authorList>
            <consortium name="Wellcome Sanger Institute Data Sharing"/>
        </authorList>
    </citation>
    <scope>NUCLEOTIDE SEQUENCE [LARGE SCALE GENOMIC DNA]</scope>
</reference>
<sequence>SRRLHMGASHPVHTDVFVDSYHPVENPVNPVQSYDTFPDQQLNQNESKLVVKQEELDENAAPVDSGHRCETEAEGRLWTSSPPGHVSFGQYEHTPADVSASQSGLEDAGPQIQSSGSPRVKRRARAFGSKRSQPDETHGALSQRITMNQSSTPQNNNLLRCRTPADATCSLTRMRIRTPWRFFLFNDNDLHKSVASRRIKEKWFICPFCGKSFDRVSHLEIHQRIHTGEKPYTCDTCGKCFSQRSNLRTHQRTHKEVLAQNPIMALMQQLSLVIFC</sequence>
<keyword evidence="5 11" id="KW-0863">Zinc-finger</keyword>
<feature type="compositionally biased region" description="Basic and acidic residues" evidence="12">
    <location>
        <begin position="65"/>
        <end position="75"/>
    </location>
</feature>
<evidence type="ECO:0000313" key="14">
    <source>
        <dbReference type="Ensembl" id="ENSSORP00005026273.1"/>
    </source>
</evidence>
<dbReference type="PANTHER" id="PTHR23235">
    <property type="entry name" value="KRUEPPEL-LIKE TRANSCRIPTION FACTOR"/>
    <property type="match status" value="1"/>
</dbReference>
<feature type="domain" description="C2H2-type" evidence="13">
    <location>
        <begin position="204"/>
        <end position="231"/>
    </location>
</feature>
<dbReference type="SMART" id="SM00355">
    <property type="entry name" value="ZnF_C2H2"/>
    <property type="match status" value="2"/>
</dbReference>
<reference evidence="14" key="3">
    <citation type="submission" date="2025-09" db="UniProtKB">
        <authorList>
            <consortium name="Ensembl"/>
        </authorList>
    </citation>
    <scope>IDENTIFICATION</scope>
</reference>
<evidence type="ECO:0000256" key="2">
    <source>
        <dbReference type="ARBA" id="ARBA00004123"/>
    </source>
</evidence>
<dbReference type="InterPro" id="IPR036236">
    <property type="entry name" value="Znf_C2H2_sf"/>
</dbReference>
<keyword evidence="8" id="KW-0238">DNA-binding</keyword>
<evidence type="ECO:0000256" key="9">
    <source>
        <dbReference type="ARBA" id="ARBA00023163"/>
    </source>
</evidence>
<accession>A0A673ABZ8</accession>
<evidence type="ECO:0000256" key="11">
    <source>
        <dbReference type="PROSITE-ProRule" id="PRU00042"/>
    </source>
</evidence>
<evidence type="ECO:0000256" key="12">
    <source>
        <dbReference type="SAM" id="MobiDB-lite"/>
    </source>
</evidence>
<dbReference type="PROSITE" id="PS00028">
    <property type="entry name" value="ZINC_FINGER_C2H2_1"/>
    <property type="match status" value="2"/>
</dbReference>
<protein>
    <recommendedName>
        <fullName evidence="13">C2H2-type domain-containing protein</fullName>
    </recommendedName>
</protein>
<feature type="domain" description="C2H2-type" evidence="13">
    <location>
        <begin position="232"/>
        <end position="254"/>
    </location>
</feature>
<dbReference type="FunFam" id="3.30.160.60:FF:000363">
    <property type="entry name" value="Zinc finger protein 239"/>
    <property type="match status" value="1"/>
</dbReference>
<keyword evidence="4" id="KW-0677">Repeat</keyword>
<dbReference type="Pfam" id="PF00096">
    <property type="entry name" value="zf-C2H2"/>
    <property type="match status" value="2"/>
</dbReference>
<evidence type="ECO:0000259" key="13">
    <source>
        <dbReference type="PROSITE" id="PS50157"/>
    </source>
</evidence>
<dbReference type="FunFam" id="3.30.160.60:FF:000512">
    <property type="entry name" value="zinc finger protein 197 isoform X1"/>
    <property type="match status" value="1"/>
</dbReference>
<dbReference type="PANTHER" id="PTHR23235:SF120">
    <property type="entry name" value="KRUPPEL-LIKE FACTOR 15"/>
    <property type="match status" value="1"/>
</dbReference>
<evidence type="ECO:0000256" key="1">
    <source>
        <dbReference type="ARBA" id="ARBA00003767"/>
    </source>
</evidence>
<evidence type="ECO:0000256" key="4">
    <source>
        <dbReference type="ARBA" id="ARBA00022737"/>
    </source>
</evidence>
<dbReference type="AlphaFoldDB" id="A0A673ABZ8"/>
<keyword evidence="10" id="KW-0539">Nucleus</keyword>
<dbReference type="Gene3D" id="3.30.160.60">
    <property type="entry name" value="Classic Zinc Finger"/>
    <property type="match status" value="2"/>
</dbReference>
<evidence type="ECO:0000256" key="3">
    <source>
        <dbReference type="ARBA" id="ARBA00022723"/>
    </source>
</evidence>
<comment type="function">
    <text evidence="1">May be involved in transcriptional regulation.</text>
</comment>
<keyword evidence="3" id="KW-0479">Metal-binding</keyword>
<dbReference type="InterPro" id="IPR013087">
    <property type="entry name" value="Znf_C2H2_type"/>
</dbReference>
<evidence type="ECO:0000256" key="7">
    <source>
        <dbReference type="ARBA" id="ARBA00023015"/>
    </source>
</evidence>
<proteinExistence type="predicted"/>
<dbReference type="PROSITE" id="PS50157">
    <property type="entry name" value="ZINC_FINGER_C2H2_2"/>
    <property type="match status" value="2"/>
</dbReference>
<dbReference type="InParanoid" id="A0A673ABZ8"/>
<dbReference type="GO" id="GO:0005634">
    <property type="term" value="C:nucleus"/>
    <property type="evidence" value="ECO:0007669"/>
    <property type="project" value="UniProtKB-SubCell"/>
</dbReference>
<evidence type="ECO:0000256" key="8">
    <source>
        <dbReference type="ARBA" id="ARBA00023125"/>
    </source>
</evidence>
<keyword evidence="9" id="KW-0804">Transcription</keyword>
<evidence type="ECO:0000256" key="6">
    <source>
        <dbReference type="ARBA" id="ARBA00022833"/>
    </source>
</evidence>
<dbReference type="Ensembl" id="ENSSORT00005027046.1">
    <property type="protein sequence ID" value="ENSSORP00005026273.1"/>
    <property type="gene ID" value="ENSSORG00005012604.1"/>
</dbReference>
<name>A0A673ABZ8_9TELE</name>
<dbReference type="SUPFAM" id="SSF57667">
    <property type="entry name" value="beta-beta-alpha zinc fingers"/>
    <property type="match status" value="1"/>
</dbReference>
<evidence type="ECO:0000256" key="5">
    <source>
        <dbReference type="ARBA" id="ARBA00022771"/>
    </source>
</evidence>
<keyword evidence="6" id="KW-0862">Zinc</keyword>
<keyword evidence="15" id="KW-1185">Reference proteome</keyword>
<comment type="subcellular location">
    <subcellularLocation>
        <location evidence="2">Nucleus</location>
    </subcellularLocation>
</comment>
<dbReference type="GO" id="GO:0008270">
    <property type="term" value="F:zinc ion binding"/>
    <property type="evidence" value="ECO:0007669"/>
    <property type="project" value="UniProtKB-KW"/>
</dbReference>
<keyword evidence="7" id="KW-0805">Transcription regulation</keyword>
<evidence type="ECO:0000313" key="15">
    <source>
        <dbReference type="Proteomes" id="UP000472271"/>
    </source>
</evidence>
<dbReference type="Proteomes" id="UP000472271">
    <property type="component" value="Chromosome 17"/>
</dbReference>
<feature type="compositionally biased region" description="Polar residues" evidence="12">
    <location>
        <begin position="143"/>
        <end position="157"/>
    </location>
</feature>
<feature type="region of interest" description="Disordered" evidence="12">
    <location>
        <begin position="58"/>
        <end position="157"/>
    </location>
</feature>
<dbReference type="GO" id="GO:0000978">
    <property type="term" value="F:RNA polymerase II cis-regulatory region sequence-specific DNA binding"/>
    <property type="evidence" value="ECO:0007669"/>
    <property type="project" value="TreeGrafter"/>
</dbReference>
<organism evidence="14 15">
    <name type="scientific">Sphaeramia orbicularis</name>
    <name type="common">orbiculate cardinalfish</name>
    <dbReference type="NCBI Taxonomy" id="375764"/>
    <lineage>
        <taxon>Eukaryota</taxon>
        <taxon>Metazoa</taxon>
        <taxon>Chordata</taxon>
        <taxon>Craniata</taxon>
        <taxon>Vertebrata</taxon>
        <taxon>Euteleostomi</taxon>
        <taxon>Actinopterygii</taxon>
        <taxon>Neopterygii</taxon>
        <taxon>Teleostei</taxon>
        <taxon>Neoteleostei</taxon>
        <taxon>Acanthomorphata</taxon>
        <taxon>Gobiaria</taxon>
        <taxon>Kurtiformes</taxon>
        <taxon>Apogonoidei</taxon>
        <taxon>Apogonidae</taxon>
        <taxon>Apogoninae</taxon>
        <taxon>Sphaeramia</taxon>
    </lineage>
</organism>
<evidence type="ECO:0000256" key="10">
    <source>
        <dbReference type="ARBA" id="ARBA00023242"/>
    </source>
</evidence>
<reference evidence="14" key="2">
    <citation type="submission" date="2025-08" db="UniProtKB">
        <authorList>
            <consortium name="Ensembl"/>
        </authorList>
    </citation>
    <scope>IDENTIFICATION</scope>
</reference>
<dbReference type="GO" id="GO:0000981">
    <property type="term" value="F:DNA-binding transcription factor activity, RNA polymerase II-specific"/>
    <property type="evidence" value="ECO:0007669"/>
    <property type="project" value="TreeGrafter"/>
</dbReference>